<keyword evidence="8" id="KW-1185">Reference proteome</keyword>
<dbReference type="STRING" id="3988.B9R9F8"/>
<dbReference type="GO" id="GO:0005506">
    <property type="term" value="F:iron ion binding"/>
    <property type="evidence" value="ECO:0007669"/>
    <property type="project" value="InterPro"/>
</dbReference>
<evidence type="ECO:0000256" key="3">
    <source>
        <dbReference type="ARBA" id="ARBA00022617"/>
    </source>
</evidence>
<dbReference type="InterPro" id="IPR001128">
    <property type="entry name" value="Cyt_P450"/>
</dbReference>
<keyword evidence="5" id="KW-0560">Oxidoreductase</keyword>
<protein>
    <recommendedName>
        <fullName evidence="9">Cytochrome P450</fullName>
    </recommendedName>
</protein>
<proteinExistence type="inferred from homology"/>
<dbReference type="GO" id="GO:0004497">
    <property type="term" value="F:monooxygenase activity"/>
    <property type="evidence" value="ECO:0007669"/>
    <property type="project" value="InterPro"/>
</dbReference>
<name>B9R9F8_RICCO</name>
<evidence type="ECO:0000313" key="7">
    <source>
        <dbReference type="EMBL" id="EEF51435.1"/>
    </source>
</evidence>
<dbReference type="InterPro" id="IPR002401">
    <property type="entry name" value="Cyt_P450_E_grp-I"/>
</dbReference>
<dbReference type="PRINTS" id="PR00463">
    <property type="entry name" value="EP450I"/>
</dbReference>
<comment type="cofactor">
    <cofactor evidence="1">
        <name>heme</name>
        <dbReference type="ChEBI" id="CHEBI:30413"/>
    </cofactor>
</comment>
<dbReference type="Proteomes" id="UP000008311">
    <property type="component" value="Unassembled WGS sequence"/>
</dbReference>
<dbReference type="InterPro" id="IPR036396">
    <property type="entry name" value="Cyt_P450_sf"/>
</dbReference>
<dbReference type="GO" id="GO:0020037">
    <property type="term" value="F:heme binding"/>
    <property type="evidence" value="ECO:0007669"/>
    <property type="project" value="InterPro"/>
</dbReference>
<dbReference type="GO" id="GO:0016705">
    <property type="term" value="F:oxidoreductase activity, acting on paired donors, with incorporation or reduction of molecular oxygen"/>
    <property type="evidence" value="ECO:0007669"/>
    <property type="project" value="InterPro"/>
</dbReference>
<accession>B9R9F8</accession>
<evidence type="ECO:0000313" key="8">
    <source>
        <dbReference type="Proteomes" id="UP000008311"/>
    </source>
</evidence>
<evidence type="ECO:0000256" key="5">
    <source>
        <dbReference type="ARBA" id="ARBA00023002"/>
    </source>
</evidence>
<dbReference type="SUPFAM" id="SSF48264">
    <property type="entry name" value="Cytochrome P450"/>
    <property type="match status" value="1"/>
</dbReference>
<sequence length="89" mass="10728">MKFMLFGQFIQRNKKRHIDNDTSRYDFLDVYLANGFQDGRINWLVLQQFTAGIDTTTTTIERAMAELFRNREVLKKVRQELDREINKIR</sequence>
<gene>
    <name evidence="7" type="ORF">RCOM_1496820</name>
</gene>
<dbReference type="InParanoid" id="B9R9F8"/>
<dbReference type="Pfam" id="PF00067">
    <property type="entry name" value="p450"/>
    <property type="match status" value="1"/>
</dbReference>
<dbReference type="PANTHER" id="PTHR47950:SF49">
    <property type="entry name" value="CYTOCHROME P450"/>
    <property type="match status" value="1"/>
</dbReference>
<evidence type="ECO:0000256" key="6">
    <source>
        <dbReference type="ARBA" id="ARBA00023004"/>
    </source>
</evidence>
<evidence type="ECO:0000256" key="2">
    <source>
        <dbReference type="ARBA" id="ARBA00010617"/>
    </source>
</evidence>
<comment type="similarity">
    <text evidence="2">Belongs to the cytochrome P450 family.</text>
</comment>
<keyword evidence="6" id="KW-0408">Iron</keyword>
<organism evidence="7 8">
    <name type="scientific">Ricinus communis</name>
    <name type="common">Castor bean</name>
    <dbReference type="NCBI Taxonomy" id="3988"/>
    <lineage>
        <taxon>Eukaryota</taxon>
        <taxon>Viridiplantae</taxon>
        <taxon>Streptophyta</taxon>
        <taxon>Embryophyta</taxon>
        <taxon>Tracheophyta</taxon>
        <taxon>Spermatophyta</taxon>
        <taxon>Magnoliopsida</taxon>
        <taxon>eudicotyledons</taxon>
        <taxon>Gunneridae</taxon>
        <taxon>Pentapetalae</taxon>
        <taxon>rosids</taxon>
        <taxon>fabids</taxon>
        <taxon>Malpighiales</taxon>
        <taxon>Euphorbiaceae</taxon>
        <taxon>Acalyphoideae</taxon>
        <taxon>Acalypheae</taxon>
        <taxon>Ricinus</taxon>
    </lineage>
</organism>
<evidence type="ECO:0000256" key="1">
    <source>
        <dbReference type="ARBA" id="ARBA00001971"/>
    </source>
</evidence>
<dbReference type="AlphaFoldDB" id="B9R9F8"/>
<evidence type="ECO:0008006" key="9">
    <source>
        <dbReference type="Google" id="ProtNLM"/>
    </source>
</evidence>
<evidence type="ECO:0000256" key="4">
    <source>
        <dbReference type="ARBA" id="ARBA00022723"/>
    </source>
</evidence>
<keyword evidence="3" id="KW-0349">Heme</keyword>
<dbReference type="Gene3D" id="1.10.630.10">
    <property type="entry name" value="Cytochrome P450"/>
    <property type="match status" value="1"/>
</dbReference>
<dbReference type="EMBL" id="EQ973773">
    <property type="protein sequence ID" value="EEF51435.1"/>
    <property type="molecule type" value="Genomic_DNA"/>
</dbReference>
<reference evidence="8" key="1">
    <citation type="journal article" date="2010" name="Nat. Biotechnol.">
        <title>Draft genome sequence of the oilseed species Ricinus communis.</title>
        <authorList>
            <person name="Chan A.P."/>
            <person name="Crabtree J."/>
            <person name="Zhao Q."/>
            <person name="Lorenzi H."/>
            <person name="Orvis J."/>
            <person name="Puiu D."/>
            <person name="Melake-Berhan A."/>
            <person name="Jones K.M."/>
            <person name="Redman J."/>
            <person name="Chen G."/>
            <person name="Cahoon E.B."/>
            <person name="Gedil M."/>
            <person name="Stanke M."/>
            <person name="Haas B.J."/>
            <person name="Wortman J.R."/>
            <person name="Fraser-Liggett C.M."/>
            <person name="Ravel J."/>
            <person name="Rabinowicz P.D."/>
        </authorList>
    </citation>
    <scope>NUCLEOTIDE SEQUENCE [LARGE SCALE GENOMIC DNA]</scope>
    <source>
        <strain evidence="8">cv. Hale</strain>
    </source>
</reference>
<dbReference type="PANTHER" id="PTHR47950">
    <property type="entry name" value="CYTOCHROME P450, FAMILY 76, SUBFAMILY C, POLYPEPTIDE 5-RELATED"/>
    <property type="match status" value="1"/>
</dbReference>
<keyword evidence="4" id="KW-0479">Metal-binding</keyword>